<reference evidence="1 2" key="1">
    <citation type="submission" date="2017-10" db="EMBL/GenBank/DDBJ databases">
        <title>Bifidobacterium genomics.</title>
        <authorList>
            <person name="Lugli G.A."/>
            <person name="Milani C."/>
            <person name="Mancabelli L."/>
        </authorList>
    </citation>
    <scope>NUCLEOTIDE SEQUENCE [LARGE SCALE GENOMIC DNA]</scope>
    <source>
        <strain evidence="1 2">1747B</strain>
    </source>
</reference>
<gene>
    <name evidence="1" type="ORF">CQR45_0334</name>
</gene>
<organism evidence="1 2">
    <name type="scientific">Bifidobacterium pseudolongum subsp. globosum</name>
    <dbReference type="NCBI Taxonomy" id="1690"/>
    <lineage>
        <taxon>Bacteria</taxon>
        <taxon>Bacillati</taxon>
        <taxon>Actinomycetota</taxon>
        <taxon>Actinomycetes</taxon>
        <taxon>Bifidobacteriales</taxon>
        <taxon>Bifidobacteriaceae</taxon>
        <taxon>Bifidobacterium</taxon>
    </lineage>
</organism>
<dbReference type="AlphaFoldDB" id="A0A2N3QVQ5"/>
<dbReference type="RefSeq" id="WP_101430637.1">
    <property type="nucleotide sequence ID" value="NZ_PCHA01000014.1"/>
</dbReference>
<protein>
    <submittedName>
        <fullName evidence="1">Uncharacterized protein</fullName>
    </submittedName>
</protein>
<dbReference type="Proteomes" id="UP000233722">
    <property type="component" value="Unassembled WGS sequence"/>
</dbReference>
<sequence length="141" mass="15326">MSRVIPPDVALWLVGYLREQLSDEPGLQVGVRVPDGYDGSHPLIVVRDDGGGQYDRVVFDRSIGVTVHKGPRDDPKPCRDLAALAYGVLTDDRIGYMAGSPIAAVMEDGCNGVYPASGDRPECMYYMTVAYTAVPDNLNHQ</sequence>
<comment type="caution">
    <text evidence="1">The sequence shown here is derived from an EMBL/GenBank/DDBJ whole genome shotgun (WGS) entry which is preliminary data.</text>
</comment>
<dbReference type="EMBL" id="PCHA01000014">
    <property type="protein sequence ID" value="PKU96212.1"/>
    <property type="molecule type" value="Genomic_DNA"/>
</dbReference>
<evidence type="ECO:0000313" key="2">
    <source>
        <dbReference type="Proteomes" id="UP000233722"/>
    </source>
</evidence>
<proteinExistence type="predicted"/>
<name>A0A2N3QVQ5_9BIFI</name>
<evidence type="ECO:0000313" key="1">
    <source>
        <dbReference type="EMBL" id="PKU96212.1"/>
    </source>
</evidence>
<accession>A0A2N3QVQ5</accession>